<keyword evidence="4 7" id="KW-0012">Acyltransferase</keyword>
<dbReference type="InterPro" id="IPR020617">
    <property type="entry name" value="Thiolase_C"/>
</dbReference>
<dbReference type="InterPro" id="IPR020610">
    <property type="entry name" value="Thiolase_AS"/>
</dbReference>
<dbReference type="EC" id="2.3.1.9" evidence="2"/>
<protein>
    <recommendedName>
        <fullName evidence="2">acetyl-CoA C-acetyltransferase</fullName>
        <ecNumber evidence="2">2.3.1.9</ecNumber>
    </recommendedName>
    <alternativeName>
        <fullName evidence="5">Acetoacetyl-CoA thiolase</fullName>
    </alternativeName>
</protein>
<dbReference type="InterPro" id="IPR020615">
    <property type="entry name" value="Thiolase_acyl_enz_int_AS"/>
</dbReference>
<proteinExistence type="inferred from homology"/>
<evidence type="ECO:0000313" key="11">
    <source>
        <dbReference type="Proteomes" id="UP000326779"/>
    </source>
</evidence>
<dbReference type="PROSITE" id="PS00099">
    <property type="entry name" value="THIOLASE_3"/>
    <property type="match status" value="1"/>
</dbReference>
<dbReference type="PANTHER" id="PTHR18919:SF107">
    <property type="entry name" value="ACETYL-COA ACETYLTRANSFERASE, CYTOSOLIC"/>
    <property type="match status" value="1"/>
</dbReference>
<evidence type="ECO:0000256" key="7">
    <source>
        <dbReference type="RuleBase" id="RU003557"/>
    </source>
</evidence>
<evidence type="ECO:0000259" key="9">
    <source>
        <dbReference type="Pfam" id="PF02803"/>
    </source>
</evidence>
<accession>A0A5P8M2X7</accession>
<evidence type="ECO:0000259" key="8">
    <source>
        <dbReference type="Pfam" id="PF00108"/>
    </source>
</evidence>
<dbReference type="PANTHER" id="PTHR18919">
    <property type="entry name" value="ACETYL-COA C-ACYLTRANSFERASE"/>
    <property type="match status" value="1"/>
</dbReference>
<dbReference type="InterPro" id="IPR016039">
    <property type="entry name" value="Thiolase-like"/>
</dbReference>
<sequence length="381" mass="39294">MRQVVVLSAQRTPIGKRGGALRELSAVDLGVHAAQAAIAQSGIPAEAIDQAIFGHVLAAGNGQNVSRQIALQVGLSDDSTAMTINQVCGSGLKAVHLGQAAIQLGEADAVLVGGTESMSNAPGLVRHNTASPEVEESLNIDGLTDAINHEPMGMTAERVADDFHISREIQDEFTLHSHQKAAAATAAGRFTEEITPIGLMTMDEGIRPDSSMAALGKLRTIFKTDGTVTAGNASGINDGAAALVLMAKDAAEAQGLSWVAELTAFDERGIDPAVMGFAPARVIPHVLRKAGWAADDVDLYELNEAFAAQSMAVVQALELPAEKVNVNGGALALGHPLGASGARILTTLIYALKQRQLHRGVAALCVGGGMAVGMGVTLPDD</sequence>
<dbReference type="FunFam" id="3.40.47.10:FF:000010">
    <property type="entry name" value="Acetyl-CoA acetyltransferase (Thiolase)"/>
    <property type="match status" value="1"/>
</dbReference>
<dbReference type="Gene3D" id="3.40.47.10">
    <property type="match status" value="2"/>
</dbReference>
<evidence type="ECO:0000256" key="6">
    <source>
        <dbReference type="PIRSR" id="PIRSR000429-1"/>
    </source>
</evidence>
<gene>
    <name evidence="10" type="ORF">D1010_04745</name>
</gene>
<keyword evidence="3 7" id="KW-0808">Transferase</keyword>
<dbReference type="InterPro" id="IPR020616">
    <property type="entry name" value="Thiolase_N"/>
</dbReference>
<name>A0A5P8M2X7_9LACO</name>
<dbReference type="InterPro" id="IPR020613">
    <property type="entry name" value="Thiolase_CS"/>
</dbReference>
<dbReference type="EMBL" id="CP045143">
    <property type="protein sequence ID" value="QFR22803.1"/>
    <property type="molecule type" value="Genomic_DNA"/>
</dbReference>
<organism evidence="10 11">
    <name type="scientific">Schleiferilactobacillus harbinensis</name>
    <dbReference type="NCBI Taxonomy" id="304207"/>
    <lineage>
        <taxon>Bacteria</taxon>
        <taxon>Bacillati</taxon>
        <taxon>Bacillota</taxon>
        <taxon>Bacilli</taxon>
        <taxon>Lactobacillales</taxon>
        <taxon>Lactobacillaceae</taxon>
        <taxon>Schleiferilactobacillus</taxon>
    </lineage>
</organism>
<dbReference type="CDD" id="cd00751">
    <property type="entry name" value="thiolase"/>
    <property type="match status" value="1"/>
</dbReference>
<feature type="active site" description="Proton acceptor" evidence="6">
    <location>
        <position position="335"/>
    </location>
</feature>
<feature type="active site" description="Proton acceptor" evidence="6">
    <location>
        <position position="365"/>
    </location>
</feature>
<reference evidence="10 11" key="1">
    <citation type="submission" date="2019-10" db="EMBL/GenBank/DDBJ databases">
        <title>The completed genome of Lactobacillus harbinensis M1.</title>
        <authorList>
            <person name="Zheng Y."/>
        </authorList>
    </citation>
    <scope>NUCLEOTIDE SEQUENCE [LARGE SCALE GENOMIC DNA]</scope>
    <source>
        <strain evidence="10 11">M1</strain>
    </source>
</reference>
<dbReference type="Pfam" id="PF00108">
    <property type="entry name" value="Thiolase_N"/>
    <property type="match status" value="1"/>
</dbReference>
<dbReference type="PROSITE" id="PS00737">
    <property type="entry name" value="THIOLASE_2"/>
    <property type="match status" value="1"/>
</dbReference>
<dbReference type="RefSeq" id="WP_152260372.1">
    <property type="nucleotide sequence ID" value="NZ_CP045143.1"/>
</dbReference>
<dbReference type="Proteomes" id="UP000326779">
    <property type="component" value="Chromosome"/>
</dbReference>
<feature type="domain" description="Thiolase N-terminal" evidence="8">
    <location>
        <begin position="4"/>
        <end position="248"/>
    </location>
</feature>
<evidence type="ECO:0000256" key="2">
    <source>
        <dbReference type="ARBA" id="ARBA00012705"/>
    </source>
</evidence>
<dbReference type="SUPFAM" id="SSF53901">
    <property type="entry name" value="Thiolase-like"/>
    <property type="match status" value="2"/>
</dbReference>
<dbReference type="PROSITE" id="PS00098">
    <property type="entry name" value="THIOLASE_1"/>
    <property type="match status" value="1"/>
</dbReference>
<evidence type="ECO:0000256" key="5">
    <source>
        <dbReference type="ARBA" id="ARBA00030755"/>
    </source>
</evidence>
<dbReference type="Pfam" id="PF02803">
    <property type="entry name" value="Thiolase_C"/>
    <property type="match status" value="1"/>
</dbReference>
<dbReference type="InterPro" id="IPR002155">
    <property type="entry name" value="Thiolase"/>
</dbReference>
<comment type="similarity">
    <text evidence="1 7">Belongs to the thiolase-like superfamily. Thiolase family.</text>
</comment>
<dbReference type="GO" id="GO:0003985">
    <property type="term" value="F:acetyl-CoA C-acetyltransferase activity"/>
    <property type="evidence" value="ECO:0007669"/>
    <property type="project" value="UniProtKB-EC"/>
</dbReference>
<dbReference type="AlphaFoldDB" id="A0A5P8M2X7"/>
<dbReference type="KEGG" id="lhb:D1010_04745"/>
<evidence type="ECO:0000256" key="1">
    <source>
        <dbReference type="ARBA" id="ARBA00010982"/>
    </source>
</evidence>
<dbReference type="NCBIfam" id="TIGR01930">
    <property type="entry name" value="AcCoA-C-Actrans"/>
    <property type="match status" value="1"/>
</dbReference>
<feature type="domain" description="Thiolase C-terminal" evidence="9">
    <location>
        <begin position="257"/>
        <end position="375"/>
    </location>
</feature>
<evidence type="ECO:0000256" key="4">
    <source>
        <dbReference type="ARBA" id="ARBA00023315"/>
    </source>
</evidence>
<feature type="active site" description="Acyl-thioester intermediate" evidence="6">
    <location>
        <position position="88"/>
    </location>
</feature>
<evidence type="ECO:0000256" key="3">
    <source>
        <dbReference type="ARBA" id="ARBA00022679"/>
    </source>
</evidence>
<dbReference type="PIRSF" id="PIRSF000429">
    <property type="entry name" value="Ac-CoA_Ac_transf"/>
    <property type="match status" value="1"/>
</dbReference>
<evidence type="ECO:0000313" key="10">
    <source>
        <dbReference type="EMBL" id="QFR22803.1"/>
    </source>
</evidence>